<name>A0A0X8HDN2_9GAMM</name>
<dbReference type="InterPro" id="IPR002386">
    <property type="entry name" value="Amicyanin/Pseudoazurin"/>
</dbReference>
<evidence type="ECO:0000256" key="5">
    <source>
        <dbReference type="ARBA" id="ARBA00022982"/>
    </source>
</evidence>
<keyword evidence="5" id="KW-0249">Electron transport</keyword>
<keyword evidence="6 7" id="KW-0186">Copper</keyword>
<reference evidence="10 11" key="1">
    <citation type="journal article" date="2016" name="Genome Announc.">
        <title>Draft Genome Sequence of 'Halomonas chromatireducens' Strain AGD 8-3, a Haloalkaliphilic Chromate- and Selenite-Reducing Gammaproteobacterium.</title>
        <authorList>
            <person name="Sharko F.S."/>
            <person name="Shapovalova A.A."/>
            <person name="Tsygankova S.V."/>
            <person name="Komova A.V."/>
            <person name="Boulygina E.S."/>
            <person name="Teslyuk A.B."/>
            <person name="Gotovtsev P.M."/>
            <person name="Namsaraev Z.B."/>
            <person name="Khijniak T.V."/>
            <person name="Nedoluzhko A.V."/>
            <person name="Vasilov R.G."/>
        </authorList>
    </citation>
    <scope>NUCLEOTIDE SEQUENCE [LARGE SCALE GENOMIC DNA]</scope>
    <source>
        <strain evidence="10 11">AGD 8-3</strain>
    </source>
</reference>
<accession>A0A0X8HDN2</accession>
<dbReference type="GO" id="GO:0009055">
    <property type="term" value="F:electron transfer activity"/>
    <property type="evidence" value="ECO:0007669"/>
    <property type="project" value="InterPro"/>
</dbReference>
<dbReference type="PRINTS" id="PR00155">
    <property type="entry name" value="AMICYANIN"/>
</dbReference>
<evidence type="ECO:0000256" key="8">
    <source>
        <dbReference type="SAM" id="SignalP"/>
    </source>
</evidence>
<dbReference type="OrthoDB" id="9757546at2"/>
<evidence type="ECO:0000313" key="11">
    <source>
        <dbReference type="Proteomes" id="UP000063387"/>
    </source>
</evidence>
<evidence type="ECO:0000259" key="9">
    <source>
        <dbReference type="Pfam" id="PF00127"/>
    </source>
</evidence>
<dbReference type="Proteomes" id="UP000063387">
    <property type="component" value="Chromosome"/>
</dbReference>
<dbReference type="GO" id="GO:0042597">
    <property type="term" value="C:periplasmic space"/>
    <property type="evidence" value="ECO:0007669"/>
    <property type="project" value="UniProtKB-SubCell"/>
</dbReference>
<keyword evidence="3 7" id="KW-0479">Metal-binding</keyword>
<dbReference type="InterPro" id="IPR000923">
    <property type="entry name" value="BlueCu_1"/>
</dbReference>
<dbReference type="GO" id="GO:0005507">
    <property type="term" value="F:copper ion binding"/>
    <property type="evidence" value="ECO:0007669"/>
    <property type="project" value="InterPro"/>
</dbReference>
<keyword evidence="11" id="KW-1185">Reference proteome</keyword>
<dbReference type="InterPro" id="IPR008972">
    <property type="entry name" value="Cupredoxin"/>
</dbReference>
<feature type="binding site" evidence="7">
    <location>
        <position position="120"/>
    </location>
    <ligand>
        <name>Cu cation</name>
        <dbReference type="ChEBI" id="CHEBI:23378"/>
    </ligand>
</feature>
<dbReference type="PROSITE" id="PS00196">
    <property type="entry name" value="COPPER_BLUE"/>
    <property type="match status" value="1"/>
</dbReference>
<evidence type="ECO:0000313" key="10">
    <source>
        <dbReference type="EMBL" id="AMD00735.1"/>
    </source>
</evidence>
<dbReference type="KEGG" id="hco:LOKO_01667"/>
<dbReference type="PATRIC" id="fig|507626.3.peg.1661"/>
<comment type="subcellular location">
    <subcellularLocation>
        <location evidence="1">Periplasm</location>
    </subcellularLocation>
</comment>
<comment type="cofactor">
    <cofactor evidence="7">
        <name>Cu cation</name>
        <dbReference type="ChEBI" id="CHEBI:23378"/>
    </cofactor>
    <text evidence="7">Binds 1 copper ion per subunit.</text>
</comment>
<dbReference type="InterPro" id="IPR052721">
    <property type="entry name" value="ET_Amicyanin"/>
</dbReference>
<feature type="binding site" evidence="7">
    <location>
        <position position="117"/>
    </location>
    <ligand>
        <name>Cu cation</name>
        <dbReference type="ChEBI" id="CHEBI:23378"/>
    </ligand>
</feature>
<evidence type="ECO:0000256" key="1">
    <source>
        <dbReference type="ARBA" id="ARBA00004418"/>
    </source>
</evidence>
<dbReference type="EMBL" id="CP014226">
    <property type="protein sequence ID" value="AMD00735.1"/>
    <property type="molecule type" value="Genomic_DNA"/>
</dbReference>
<keyword evidence="8" id="KW-0732">Signal</keyword>
<dbReference type="Pfam" id="PF00127">
    <property type="entry name" value="Copper-bind"/>
    <property type="match status" value="1"/>
</dbReference>
<reference evidence="10 11" key="2">
    <citation type="submission" date="2016-02" db="EMBL/GenBank/DDBJ databases">
        <authorList>
            <person name="Wen L."/>
            <person name="He K."/>
            <person name="Yang H."/>
        </authorList>
    </citation>
    <scope>NUCLEOTIDE SEQUENCE [LARGE SCALE GENOMIC DNA]</scope>
    <source>
        <strain evidence="10 11">AGD 8-3</strain>
    </source>
</reference>
<protein>
    <submittedName>
        <fullName evidence="10">Plastocyanin</fullName>
    </submittedName>
</protein>
<dbReference type="SUPFAM" id="SSF49503">
    <property type="entry name" value="Cupredoxins"/>
    <property type="match status" value="1"/>
</dbReference>
<feature type="binding site" evidence="7">
    <location>
        <position position="125"/>
    </location>
    <ligand>
        <name>Cu cation</name>
        <dbReference type="ChEBI" id="CHEBI:23378"/>
    </ligand>
</feature>
<proteinExistence type="predicted"/>
<keyword evidence="4" id="KW-0574">Periplasm</keyword>
<gene>
    <name evidence="10" type="primary">petE</name>
    <name evidence="10" type="ORF">LOKO_01667</name>
</gene>
<dbReference type="PANTHER" id="PTHR36507">
    <property type="entry name" value="BLL1555 PROTEIN"/>
    <property type="match status" value="1"/>
</dbReference>
<sequence length="137" mass="15560">MFIQEEGVSMNKRLLTLGATALTTALLLSGAALAGDDKDQDQATSEGDVVEVEMVDNRFKPDELEVTVGTTVRWVNVERRSNHDIYFPEEDIKSGRLFPEESWERTFDEAGTYEYYCQPHENRGMHGVIRVVEESDE</sequence>
<evidence type="ECO:0000256" key="4">
    <source>
        <dbReference type="ARBA" id="ARBA00022764"/>
    </source>
</evidence>
<dbReference type="PANTHER" id="PTHR36507:SF1">
    <property type="entry name" value="BLL1555 PROTEIN"/>
    <property type="match status" value="1"/>
</dbReference>
<dbReference type="Gene3D" id="2.60.40.420">
    <property type="entry name" value="Cupredoxins - blue copper proteins"/>
    <property type="match status" value="1"/>
</dbReference>
<evidence type="ECO:0000256" key="3">
    <source>
        <dbReference type="ARBA" id="ARBA00022723"/>
    </source>
</evidence>
<feature type="domain" description="Blue (type 1) copper" evidence="9">
    <location>
        <begin position="53"/>
        <end position="131"/>
    </location>
</feature>
<dbReference type="STRING" id="507626.LOKO_01667"/>
<feature type="chain" id="PRO_5007066843" evidence="8">
    <location>
        <begin position="35"/>
        <end position="137"/>
    </location>
</feature>
<organism evidence="10 11">
    <name type="scientific">Halomonas chromatireducens</name>
    <dbReference type="NCBI Taxonomy" id="507626"/>
    <lineage>
        <taxon>Bacteria</taxon>
        <taxon>Pseudomonadati</taxon>
        <taxon>Pseudomonadota</taxon>
        <taxon>Gammaproteobacteria</taxon>
        <taxon>Oceanospirillales</taxon>
        <taxon>Halomonadaceae</taxon>
        <taxon>Halomonas</taxon>
    </lineage>
</organism>
<dbReference type="AlphaFoldDB" id="A0A0X8HDN2"/>
<evidence type="ECO:0000256" key="7">
    <source>
        <dbReference type="PIRSR" id="PIRSR602386-1"/>
    </source>
</evidence>
<evidence type="ECO:0000256" key="6">
    <source>
        <dbReference type="ARBA" id="ARBA00023008"/>
    </source>
</evidence>
<feature type="signal peptide" evidence="8">
    <location>
        <begin position="1"/>
        <end position="34"/>
    </location>
</feature>
<evidence type="ECO:0000256" key="2">
    <source>
        <dbReference type="ARBA" id="ARBA00022448"/>
    </source>
</evidence>
<dbReference type="InterPro" id="IPR028871">
    <property type="entry name" value="BlueCu_1_BS"/>
</dbReference>
<keyword evidence="2" id="KW-0813">Transport</keyword>